<organism evidence="7 8">
    <name type="scientific">Aplysia californica</name>
    <name type="common">California sea hare</name>
    <dbReference type="NCBI Taxonomy" id="6500"/>
    <lineage>
        <taxon>Eukaryota</taxon>
        <taxon>Metazoa</taxon>
        <taxon>Spiralia</taxon>
        <taxon>Lophotrochozoa</taxon>
        <taxon>Mollusca</taxon>
        <taxon>Gastropoda</taxon>
        <taxon>Heterobranchia</taxon>
        <taxon>Euthyneura</taxon>
        <taxon>Tectipleura</taxon>
        <taxon>Aplysiida</taxon>
        <taxon>Aplysioidea</taxon>
        <taxon>Aplysiidae</taxon>
        <taxon>Aplysia</taxon>
    </lineage>
</organism>
<dbReference type="InterPro" id="IPR050186">
    <property type="entry name" value="TPT_transporter"/>
</dbReference>
<evidence type="ECO:0000256" key="5">
    <source>
        <dbReference type="SAM" id="Phobius"/>
    </source>
</evidence>
<comment type="subcellular location">
    <subcellularLocation>
        <location evidence="1">Membrane</location>
        <topology evidence="1">Multi-pass membrane protein</topology>
    </subcellularLocation>
</comment>
<keyword evidence="4 5" id="KW-0472">Membrane</keyword>
<evidence type="ECO:0000313" key="8">
    <source>
        <dbReference type="RefSeq" id="XP_005093955.1"/>
    </source>
</evidence>
<dbReference type="Proteomes" id="UP000694888">
    <property type="component" value="Unplaced"/>
</dbReference>
<evidence type="ECO:0000256" key="3">
    <source>
        <dbReference type="ARBA" id="ARBA00022989"/>
    </source>
</evidence>
<name>A0ABM0JHS6_APLCA</name>
<protein>
    <submittedName>
        <fullName evidence="8">Solute carrier family 35 member E1-like</fullName>
    </submittedName>
</protein>
<proteinExistence type="predicted"/>
<keyword evidence="2 5" id="KW-0812">Transmembrane</keyword>
<dbReference type="InterPro" id="IPR037185">
    <property type="entry name" value="EmrE-like"/>
</dbReference>
<sequence length="151" mass="15926">MGDRLGQLEGGQMMRLITLMLCAGLFNTLHNVLAFSVLAMVSPLSYAVANATKRIAIIGGSLIILQNPVGPMNVVGMLVAIFGVLSYNKCSRRLLTPISVAPSGCLQCSRRLLTPISVAPSGCLQCSQGLRGERCLQCSQGVFSVARVSSV</sequence>
<evidence type="ECO:0000256" key="2">
    <source>
        <dbReference type="ARBA" id="ARBA00022692"/>
    </source>
</evidence>
<dbReference type="SUPFAM" id="SSF103481">
    <property type="entry name" value="Multidrug resistance efflux transporter EmrE"/>
    <property type="match status" value="1"/>
</dbReference>
<evidence type="ECO:0000313" key="7">
    <source>
        <dbReference type="Proteomes" id="UP000694888"/>
    </source>
</evidence>
<accession>A0ABM0JHS6</accession>
<dbReference type="PANTHER" id="PTHR11132">
    <property type="entry name" value="SOLUTE CARRIER FAMILY 35"/>
    <property type="match status" value="1"/>
</dbReference>
<dbReference type="InterPro" id="IPR004853">
    <property type="entry name" value="Sugar_P_trans_dom"/>
</dbReference>
<gene>
    <name evidence="8" type="primary">LOC101863967</name>
</gene>
<evidence type="ECO:0000256" key="4">
    <source>
        <dbReference type="ARBA" id="ARBA00023136"/>
    </source>
</evidence>
<dbReference type="GeneID" id="101863967"/>
<evidence type="ECO:0000259" key="6">
    <source>
        <dbReference type="Pfam" id="PF03151"/>
    </source>
</evidence>
<dbReference type="Pfam" id="PF03151">
    <property type="entry name" value="TPT"/>
    <property type="match status" value="1"/>
</dbReference>
<keyword evidence="3 5" id="KW-1133">Transmembrane helix</keyword>
<feature type="domain" description="Sugar phosphate transporter" evidence="6">
    <location>
        <begin position="13"/>
        <end position="88"/>
    </location>
</feature>
<feature type="transmembrane region" description="Helical" evidence="5">
    <location>
        <begin position="69"/>
        <end position="87"/>
    </location>
</feature>
<dbReference type="RefSeq" id="XP_005093955.1">
    <property type="nucleotide sequence ID" value="XM_005093898.1"/>
</dbReference>
<reference evidence="8" key="1">
    <citation type="submission" date="2025-08" db="UniProtKB">
        <authorList>
            <consortium name="RefSeq"/>
        </authorList>
    </citation>
    <scope>IDENTIFICATION</scope>
</reference>
<evidence type="ECO:0000256" key="1">
    <source>
        <dbReference type="ARBA" id="ARBA00004141"/>
    </source>
</evidence>
<keyword evidence="7" id="KW-1185">Reference proteome</keyword>